<feature type="transmembrane region" description="Helical" evidence="1">
    <location>
        <begin position="93"/>
        <end position="113"/>
    </location>
</feature>
<reference evidence="4 5" key="1">
    <citation type="submission" date="2016-10" db="EMBL/GenBank/DDBJ databases">
        <authorList>
            <person name="de Groot N.N."/>
        </authorList>
    </citation>
    <scope>NUCLEOTIDE SEQUENCE [LARGE SCALE GENOMIC DNA]</scope>
    <source>
        <strain evidence="4 5">CGMCC 1.10331</strain>
    </source>
</reference>
<keyword evidence="1" id="KW-1133">Transmembrane helix</keyword>
<dbReference type="AlphaFoldDB" id="A0A1H5TZ74"/>
<evidence type="ECO:0000313" key="4">
    <source>
        <dbReference type="EMBL" id="SEF68069.1"/>
    </source>
</evidence>
<dbReference type="GeneID" id="39857543"/>
<dbReference type="EMBL" id="FNVN01000001">
    <property type="protein sequence ID" value="SEF68069.1"/>
    <property type="molecule type" value="Genomic_DNA"/>
</dbReference>
<dbReference type="Pfam" id="PF18902">
    <property type="entry name" value="DUF5658"/>
    <property type="match status" value="1"/>
</dbReference>
<name>A0A1H5TZ74_9EURY</name>
<protein>
    <recommendedName>
        <fullName evidence="2">DUF5658 domain-containing protein</fullName>
    </recommendedName>
</protein>
<feature type="transmembrane region" description="Helical" evidence="1">
    <location>
        <begin position="62"/>
        <end position="81"/>
    </location>
</feature>
<sequence length="118" mass="13028">MQLPSRLRLSGTPFGEREFSRLWFFATVTYGVGDVMTTIALIGFSDRVREANPLIRAAVETLGNAGLVGLKLAVFLTFILVSVDAAQREGRIFYYLPPVVLTVLGTFTTVYNLRLLLG</sequence>
<dbReference type="InterPro" id="IPR043717">
    <property type="entry name" value="DUF5658"/>
</dbReference>
<feature type="transmembrane region" description="Helical" evidence="1">
    <location>
        <begin position="21"/>
        <end position="42"/>
    </location>
</feature>
<evidence type="ECO:0000313" key="5">
    <source>
        <dbReference type="Proteomes" id="UP000236740"/>
    </source>
</evidence>
<dbReference type="OrthoDB" id="270892at2157"/>
<dbReference type="KEGG" id="hlm:DV707_05610"/>
<keyword evidence="1" id="KW-0472">Membrane</keyword>
<keyword evidence="5" id="KW-1185">Reference proteome</keyword>
<dbReference type="EMBL" id="CP031311">
    <property type="protein sequence ID" value="QCC47192.1"/>
    <property type="molecule type" value="Genomic_DNA"/>
</dbReference>
<evidence type="ECO:0000256" key="1">
    <source>
        <dbReference type="SAM" id="Phobius"/>
    </source>
</evidence>
<evidence type="ECO:0000313" key="6">
    <source>
        <dbReference type="Proteomes" id="UP000296733"/>
    </source>
</evidence>
<evidence type="ECO:0000313" key="3">
    <source>
        <dbReference type="EMBL" id="QCC47192.1"/>
    </source>
</evidence>
<dbReference type="Proteomes" id="UP000236740">
    <property type="component" value="Unassembled WGS sequence"/>
</dbReference>
<keyword evidence="1" id="KW-0812">Transmembrane</keyword>
<accession>A0A1H5TZ74</accession>
<reference evidence="3 6" key="2">
    <citation type="journal article" date="2019" name="Nat. Commun.">
        <title>A new type of DNA phosphorothioation-based antiviral system in archaea.</title>
        <authorList>
            <person name="Xiong L."/>
            <person name="Liu S."/>
            <person name="Chen S."/>
            <person name="Xiao Y."/>
            <person name="Zhu B."/>
            <person name="Gao Y."/>
            <person name="Zhang Y."/>
            <person name="Chen B."/>
            <person name="Luo J."/>
            <person name="Deng Z."/>
            <person name="Chen X."/>
            <person name="Wang L."/>
            <person name="Chen S."/>
        </authorList>
    </citation>
    <scope>NUCLEOTIDE SEQUENCE [LARGE SCALE GENOMIC DNA]</scope>
    <source>
        <strain evidence="3 6">CGMCC 1.10331</strain>
    </source>
</reference>
<dbReference type="RefSeq" id="WP_103990207.1">
    <property type="nucleotide sequence ID" value="NZ_CP031311.1"/>
</dbReference>
<feature type="domain" description="DUF5658" evidence="2">
    <location>
        <begin position="26"/>
        <end position="117"/>
    </location>
</feature>
<evidence type="ECO:0000259" key="2">
    <source>
        <dbReference type="Pfam" id="PF18902"/>
    </source>
</evidence>
<proteinExistence type="predicted"/>
<dbReference type="Proteomes" id="UP000296733">
    <property type="component" value="Chromosome"/>
</dbReference>
<gene>
    <name evidence="3" type="ORF">DV707_05610</name>
    <name evidence="4" type="ORF">SAMN04488133_0429</name>
</gene>
<organism evidence="4 5">
    <name type="scientific">Halobellus limi</name>
    <dbReference type="NCBI Taxonomy" id="699433"/>
    <lineage>
        <taxon>Archaea</taxon>
        <taxon>Methanobacteriati</taxon>
        <taxon>Methanobacteriota</taxon>
        <taxon>Stenosarchaea group</taxon>
        <taxon>Halobacteria</taxon>
        <taxon>Halobacteriales</taxon>
        <taxon>Haloferacaceae</taxon>
        <taxon>Halobellus</taxon>
    </lineage>
</organism>